<organism evidence="1">
    <name type="scientific">marine sediment metagenome</name>
    <dbReference type="NCBI Taxonomy" id="412755"/>
    <lineage>
        <taxon>unclassified sequences</taxon>
        <taxon>metagenomes</taxon>
        <taxon>ecological metagenomes</taxon>
    </lineage>
</organism>
<name>X1QBN8_9ZZZZ</name>
<dbReference type="Gene3D" id="1.20.58.2140">
    <property type="match status" value="1"/>
</dbReference>
<sequence>MHRQEFDQAKGLLQSAHNLLDEAKQAITACSELSNTGFFRDAQKELAEGFITLALVTGKQPPDPGELGIDPAAYLNGLGEAVYVLSREQGSERIREISGAIKEGALAYPLAPFAS</sequence>
<reference evidence="1" key="1">
    <citation type="journal article" date="2014" name="Front. Microbiol.">
        <title>High frequency of phylogenetically diverse reductive dehalogenase-homologous genes in deep subseafloor sedimentary metagenomes.</title>
        <authorList>
            <person name="Kawai M."/>
            <person name="Futagami T."/>
            <person name="Toyoda A."/>
            <person name="Takaki Y."/>
            <person name="Nishi S."/>
            <person name="Hori S."/>
            <person name="Arai W."/>
            <person name="Tsubouchi T."/>
            <person name="Morono Y."/>
            <person name="Uchiyama I."/>
            <person name="Ito T."/>
            <person name="Fujiyama A."/>
            <person name="Inagaki F."/>
            <person name="Takami H."/>
        </authorList>
    </citation>
    <scope>NUCLEOTIDE SEQUENCE</scope>
    <source>
        <strain evidence="1">Expedition CK06-06</strain>
    </source>
</reference>
<evidence type="ECO:0000313" key="1">
    <source>
        <dbReference type="EMBL" id="GAI48440.1"/>
    </source>
</evidence>
<protein>
    <submittedName>
        <fullName evidence="1">Uncharacterized protein</fullName>
    </submittedName>
</protein>
<dbReference type="EMBL" id="BARV01037193">
    <property type="protein sequence ID" value="GAI48440.1"/>
    <property type="molecule type" value="Genomic_DNA"/>
</dbReference>
<gene>
    <name evidence="1" type="ORF">S06H3_57606</name>
</gene>
<dbReference type="AlphaFoldDB" id="X1QBN8"/>
<accession>X1QBN8</accession>
<comment type="caution">
    <text evidence="1">The sequence shown here is derived from an EMBL/GenBank/DDBJ whole genome shotgun (WGS) entry which is preliminary data.</text>
</comment>
<proteinExistence type="predicted"/>